<feature type="compositionally biased region" description="Polar residues" evidence="5">
    <location>
        <begin position="1"/>
        <end position="13"/>
    </location>
</feature>
<proteinExistence type="inferred from homology"/>
<evidence type="ECO:0000256" key="2">
    <source>
        <dbReference type="ARBA" id="ARBA00005892"/>
    </source>
</evidence>
<evidence type="ECO:0000256" key="1">
    <source>
        <dbReference type="ARBA" id="ARBA00004123"/>
    </source>
</evidence>
<dbReference type="PANTHER" id="PTHR31344">
    <property type="entry name" value="NUCLEAR PORE COMPLEX PROTEIN NUP205"/>
    <property type="match status" value="1"/>
</dbReference>
<dbReference type="EMBL" id="HBHK01019149">
    <property type="protein sequence ID" value="CAD9694398.1"/>
    <property type="molecule type" value="Transcribed_RNA"/>
</dbReference>
<evidence type="ECO:0000313" key="6">
    <source>
        <dbReference type="EMBL" id="CAD9694396.1"/>
    </source>
</evidence>
<dbReference type="Pfam" id="PF11894">
    <property type="entry name" value="Nup192"/>
    <property type="match status" value="3"/>
</dbReference>
<comment type="similarity">
    <text evidence="2">Belongs to the NUP186/NUP192/NUP205 family.</text>
</comment>
<reference evidence="6" key="1">
    <citation type="submission" date="2021-01" db="EMBL/GenBank/DDBJ databases">
        <authorList>
            <person name="Corre E."/>
            <person name="Pelletier E."/>
            <person name="Niang G."/>
            <person name="Scheremetjew M."/>
            <person name="Finn R."/>
            <person name="Kale V."/>
            <person name="Holt S."/>
            <person name="Cochrane G."/>
            <person name="Meng A."/>
            <person name="Brown T."/>
            <person name="Cohen L."/>
        </authorList>
    </citation>
    <scope>NUCLEOTIDE SEQUENCE</scope>
    <source>
        <strain evidence="6">NY070348D</strain>
    </source>
</reference>
<protein>
    <submittedName>
        <fullName evidence="6">Uncharacterized protein</fullName>
    </submittedName>
</protein>
<evidence type="ECO:0000256" key="3">
    <source>
        <dbReference type="ARBA" id="ARBA00022448"/>
    </source>
</evidence>
<dbReference type="GO" id="GO:0005643">
    <property type="term" value="C:nuclear pore"/>
    <property type="evidence" value="ECO:0007669"/>
    <property type="project" value="InterPro"/>
</dbReference>
<gene>
    <name evidence="6" type="ORF">QSP1433_LOCUS12094</name>
    <name evidence="7" type="ORF">QSP1433_LOCUS12095</name>
</gene>
<keyword evidence="4" id="KW-0539">Nucleus</keyword>
<dbReference type="InterPro" id="IPR021827">
    <property type="entry name" value="Nup186/Nup192/Nup205"/>
</dbReference>
<feature type="compositionally biased region" description="Low complexity" evidence="5">
    <location>
        <begin position="512"/>
        <end position="521"/>
    </location>
</feature>
<evidence type="ECO:0000256" key="5">
    <source>
        <dbReference type="SAM" id="MobiDB-lite"/>
    </source>
</evidence>
<feature type="region of interest" description="Disordered" evidence="5">
    <location>
        <begin position="1"/>
        <end position="28"/>
    </location>
</feature>
<accession>A0A7S2SAK0</accession>
<name>A0A7S2SAK0_9STRA</name>
<dbReference type="EMBL" id="HBHK01019148">
    <property type="protein sequence ID" value="CAD9694396.1"/>
    <property type="molecule type" value="Transcribed_RNA"/>
</dbReference>
<feature type="region of interest" description="Disordered" evidence="5">
    <location>
        <begin position="501"/>
        <end position="530"/>
    </location>
</feature>
<evidence type="ECO:0000256" key="4">
    <source>
        <dbReference type="ARBA" id="ARBA00023242"/>
    </source>
</evidence>
<keyword evidence="3" id="KW-0813">Transport</keyword>
<sequence>MFSLASTSGQSAGSGPAPAKPNGVLTNGGQNGAKLDALNGVQPYYEEIKQLAHHAKLLENFVWTSRNMHLDEFETVFNGNLLKLLAEPLKHNPRNGNDKTLIEQQNRQVVDVVNVLRLAEELDLNEKEALNVWTTSLHHRKTVEKIIGKVLDDDPYIRALMLFFWKREAMLLIISRLVRLRNPLEKGTISEEKVLLVRAITDRLLIDYKMPRMLMETIHSHNERITSLLLPQHRAFSGLSTQLKALRGERTLLAECLFVIFSGTFADPAESIQLVKLISEISSQWLEQHVSTTPREATSSYSTLYILLMTLGMVLDVSEELYDRHQGAYVFKKITMEHKGWIEEMNELLVFDQSARSGGTNQVAFIGGGAVSSGSNNWKHDGVLGACLLFWGTFLSELRPEDFPTFSLASRGHHHRVLNKGFELRGLVFFRGVVRSPQFIYDEMRAVFLSILDGFVCKLITLRAGGGVSVPGDGIDNPIEDALSPRMHLLENPTSGLYRQQSQHAFNDHRSNNPSSRNNDSGVAGFGQGTPADRLVPDEEAIGDSLEDFLALQTQMHSLEPALSKKFWVNGVYSKVLDEVQQIVDRSNDPLSLYVCFLSFLASLAGDEDSAVQLIETLDNTSEVSWQTLFHALRHFQSHLVPNKVLQQQQHGQQFDRMGNANGAQVHEKRIPISDQLVLCCWLRILNGVLKSERCAKVLSASNPSLLRQQQQYGIVAEDSTLDICINLTHFQLEPALKAQLVCAVANLAPYYNNKMDRASKDDTVWAKLSPVGYQIGNALQQQKTMISRARFDLDNTESVNHTYPFTISFLDLIWTLVKNVDCESFRYLGNQSVPGILPYLEYVLYEVFLKLDQRKYRDSGEKWKVATSCLRIFVEIIDRYTRESGCALSDFGGSLGGNVEHQSYSSGFWVMTKVLEGSFLFKMLADLIQEAGGESGVRRKREYLDGDDSELKYGAMNADQQQIPMQQSTQQNFSQMQQQQLLLHQQQQQNLHIQQQGEKQWFIVASRRSNVDVRNSSIVQGEPLPPSFGHGMIRTRNRAVAPNHPCYDGGRFASWIARPLVCGWTKTVPSPDSQKFAHVPSQSEVAGGGNSDLYYKKQNSYNKEEDEKRYYWDDGDLGGVWREQCVKLIIRLLYGVSSREGWFFDGIHASEVSLDNRVERLHRLFGHRKELLHSVAEFFHYPLSSEIRLKSIELIFRLSARAPSGSFVSGLQGMQGQMAISLAESLSAGTLSVGNPSQHMNPDQIDNIPDDSNLDIASSEKMHGLILQLLIDSVSQPRGNLAQSLLGLYDITSGNATPESINLRPNSSQHSQFCCLNVILDALDNPDHEWQQNPDIIERLYRLVFLLCDNRFTAYAMSYGLNEQRSRFWLRHFQDIVCKSNVITDWRITKCVAWVVNGVGVDLKVAFSRVLPSVNSVSMLKTLFTVDSIRDVDQTHLRILEVLDTIPLMGDGITSDDTNGQVAGVSDVGRPPEAYRQLESYCRQTHRTNLWSEVAMYSGYSFCKLDIVAIKKAFEQMHGQSIESTERQKPVPAVSSFGAGSANTMQLVVGSVRSEWESIKQWAEAWNESQMVQSARAHVIHAWKDIVEMSIVHCRDDLLKGCYQGQGDKGLLKDFCSAILHKLIKCPTMPSPLADPLASLVVTLVSQLRFGDDDAIPATSQEQLAVSAATGNYVMSFRVAGESTGALRSGLSRLSREEYRQLLEDILDALRARARTSTGFASPNLRASMYTSFLLVMNGSRVMYADVLGRTSSQLPGWITEKDFLASTDNVGKEDGQIQELRNRATSTLESLYVADRGASLLLDMAVPDGIDAENGATRLTALAVIQVLLECDYEEKWLTSLRRQGVFRHFLTVVIDRVYSDKLFASYQLDQTYTLALAVLSTVAKTRNGAVALVESGFLAKFFEQPLMILCDKRALDAWVGEPGASHTESAHGPGEGTTQSRRHDIVLPFLRFILCVFTSIQSGPRSNELALFQQQTLHFLRVQKRLVTSALGFPPVSLDDIEELILILAILTNCASGGEKFTKELGAATASEFDRMIFDLVQALCCPQRGEWKSMVVPTNRPEKARAEISVQPPPDLIPDGAKDSDTVSLFYLDVFSQQRRLLQQSIAYCRSRRTDNQAASMLYKENVSGMGQYDSCVNAIILCIDSTSRSLAAVARADSAAFIQALSEGTKHHHWEQGSMKAIAWSRGSNYVNWTCSTLLFVLEGALTVLYSKLKNIRVLEREVSKKRKTLLDDPTTSFRDNKGGEGNTIKRWLRHQKLLANHFDSQQEKSALEQLEDVIRSNRSSSQFVHLILRRMREL</sequence>
<evidence type="ECO:0000313" key="7">
    <source>
        <dbReference type="EMBL" id="CAD9694398.1"/>
    </source>
</evidence>
<dbReference type="PANTHER" id="PTHR31344:SF0">
    <property type="entry name" value="NUCLEAR PORE COMPLEX PROTEIN NUP205"/>
    <property type="match status" value="1"/>
</dbReference>
<organism evidence="6">
    <name type="scientific">Mucochytrium quahogii</name>
    <dbReference type="NCBI Taxonomy" id="96639"/>
    <lineage>
        <taxon>Eukaryota</taxon>
        <taxon>Sar</taxon>
        <taxon>Stramenopiles</taxon>
        <taxon>Bigyra</taxon>
        <taxon>Labyrinthulomycetes</taxon>
        <taxon>Thraustochytrida</taxon>
        <taxon>Thraustochytriidae</taxon>
        <taxon>Mucochytrium</taxon>
    </lineage>
</organism>
<comment type="subcellular location">
    <subcellularLocation>
        <location evidence="1">Nucleus</location>
    </subcellularLocation>
</comment>